<feature type="region of interest" description="Disordered" evidence="6">
    <location>
        <begin position="83"/>
        <end position="110"/>
    </location>
</feature>
<dbReference type="InterPro" id="IPR011793">
    <property type="entry name" value="YbdK"/>
</dbReference>
<dbReference type="NCBIfam" id="TIGR02050">
    <property type="entry name" value="gshA_cyan_rel"/>
    <property type="match status" value="1"/>
</dbReference>
<dbReference type="InterPro" id="IPR014746">
    <property type="entry name" value="Gln_synth/guanido_kin_cat_dom"/>
</dbReference>
<dbReference type="RefSeq" id="WP_310170132.1">
    <property type="nucleotide sequence ID" value="NZ_BAABHE010000002.1"/>
</dbReference>
<evidence type="ECO:0000256" key="6">
    <source>
        <dbReference type="SAM" id="MobiDB-lite"/>
    </source>
</evidence>
<name>A0ABU2AZA5_9MICC</name>
<comment type="similarity">
    <text evidence="5">Belongs to the glutamate--cysteine ligase type 2 family. YbdK subfamily.</text>
</comment>
<keyword evidence="1 5" id="KW-0436">Ligase</keyword>
<dbReference type="PANTHER" id="PTHR36510">
    <property type="entry name" value="GLUTAMATE--CYSTEINE LIGASE 2-RELATED"/>
    <property type="match status" value="1"/>
</dbReference>
<dbReference type="Pfam" id="PF04107">
    <property type="entry name" value="GCS2"/>
    <property type="match status" value="1"/>
</dbReference>
<keyword evidence="2 5" id="KW-0547">Nucleotide-binding</keyword>
<dbReference type="InterPro" id="IPR050141">
    <property type="entry name" value="GCL_type2/YbdK_subfam"/>
</dbReference>
<organism evidence="7 8">
    <name type="scientific">Enteractinococcus fodinae</name>
    <dbReference type="NCBI Taxonomy" id="684663"/>
    <lineage>
        <taxon>Bacteria</taxon>
        <taxon>Bacillati</taxon>
        <taxon>Actinomycetota</taxon>
        <taxon>Actinomycetes</taxon>
        <taxon>Micrococcales</taxon>
        <taxon>Micrococcaceae</taxon>
    </lineage>
</organism>
<comment type="caution">
    <text evidence="7">The sequence shown here is derived from an EMBL/GenBank/DDBJ whole genome shotgun (WGS) entry which is preliminary data.</text>
</comment>
<comment type="catalytic activity">
    <reaction evidence="4 5">
        <text>L-cysteine + L-glutamate + ATP = gamma-L-glutamyl-L-cysteine + ADP + phosphate + H(+)</text>
        <dbReference type="Rhea" id="RHEA:13285"/>
        <dbReference type="ChEBI" id="CHEBI:15378"/>
        <dbReference type="ChEBI" id="CHEBI:29985"/>
        <dbReference type="ChEBI" id="CHEBI:30616"/>
        <dbReference type="ChEBI" id="CHEBI:35235"/>
        <dbReference type="ChEBI" id="CHEBI:43474"/>
        <dbReference type="ChEBI" id="CHEBI:58173"/>
        <dbReference type="ChEBI" id="CHEBI:456216"/>
        <dbReference type="EC" id="6.3.2.2"/>
    </reaction>
</comment>
<keyword evidence="8" id="KW-1185">Reference proteome</keyword>
<evidence type="ECO:0000256" key="4">
    <source>
        <dbReference type="ARBA" id="ARBA00048819"/>
    </source>
</evidence>
<sequence length="377" mass="41225">MKGRDMRKFGVEEELLLVDATSLNPLPAGELIVARNGRETPTGHKLTTEFKQEQLEVVSPPQLTLAEQLETIRTGRALAEAAAAESGGRVAAMPTAPATDSPRRTPGPRNHKMAQRFGLTAAEQLTNGFHIHIDIDSWDEGVVALDRIRVWLPLLLALSSNSPFWNGVDTGFASYRYQAWSRWPTAGPTEIFHTAAAYEAHRQAILDTKVPLDAGMLYFDARLCDHQPTLEVRVADVCLKAEHAAVVAALARALVETAIRKGDEEPAGVSANLLRIWSWKASRYGVEAELINPFTGTPIAARDAIAQLLDELAPVLSEYDEEETVQTVVAEILQGGSGTGIQREAYQHHNNMYDVMDAVVHATHDHHDSQRVGIGPS</sequence>
<reference evidence="7 8" key="1">
    <citation type="submission" date="2023-07" db="EMBL/GenBank/DDBJ databases">
        <title>Sequencing the genomes of 1000 actinobacteria strains.</title>
        <authorList>
            <person name="Klenk H.-P."/>
        </authorList>
    </citation>
    <scope>NUCLEOTIDE SEQUENCE [LARGE SCALE GENOMIC DNA]</scope>
    <source>
        <strain evidence="7 8">DSM 22966</strain>
    </source>
</reference>
<gene>
    <name evidence="7" type="ORF">J2S62_000145</name>
</gene>
<evidence type="ECO:0000313" key="7">
    <source>
        <dbReference type="EMBL" id="MDR7345888.1"/>
    </source>
</evidence>
<keyword evidence="3 5" id="KW-0067">ATP-binding</keyword>
<dbReference type="EMBL" id="JAVDYJ010000001">
    <property type="protein sequence ID" value="MDR7345888.1"/>
    <property type="molecule type" value="Genomic_DNA"/>
</dbReference>
<evidence type="ECO:0000256" key="3">
    <source>
        <dbReference type="ARBA" id="ARBA00022840"/>
    </source>
</evidence>
<dbReference type="EC" id="6.3.2.2" evidence="5"/>
<feature type="compositionally biased region" description="Low complexity" evidence="6">
    <location>
        <begin position="83"/>
        <end position="92"/>
    </location>
</feature>
<comment type="function">
    <text evidence="5">ATP-dependent carboxylate-amine ligase which exhibits weak glutamate--cysteine ligase activity.</text>
</comment>
<dbReference type="Gene3D" id="3.30.590.20">
    <property type="match status" value="1"/>
</dbReference>
<dbReference type="SUPFAM" id="SSF55931">
    <property type="entry name" value="Glutamine synthetase/guanido kinase"/>
    <property type="match status" value="1"/>
</dbReference>
<accession>A0ABU2AZA5</accession>
<dbReference type="HAMAP" id="MF_01609">
    <property type="entry name" value="Glu_cys_ligase_2"/>
    <property type="match status" value="1"/>
</dbReference>
<evidence type="ECO:0000256" key="1">
    <source>
        <dbReference type="ARBA" id="ARBA00022598"/>
    </source>
</evidence>
<evidence type="ECO:0000256" key="2">
    <source>
        <dbReference type="ARBA" id="ARBA00022741"/>
    </source>
</evidence>
<dbReference type="GO" id="GO:0016874">
    <property type="term" value="F:ligase activity"/>
    <property type="evidence" value="ECO:0007669"/>
    <property type="project" value="UniProtKB-KW"/>
</dbReference>
<dbReference type="PANTHER" id="PTHR36510:SF1">
    <property type="entry name" value="GLUTAMATE--CYSTEINE LIGASE 2-RELATED"/>
    <property type="match status" value="1"/>
</dbReference>
<proteinExistence type="inferred from homology"/>
<evidence type="ECO:0000313" key="8">
    <source>
        <dbReference type="Proteomes" id="UP001183794"/>
    </source>
</evidence>
<protein>
    <recommendedName>
        <fullName evidence="5">Putative glutamate--cysteine ligase 2</fullName>
        <ecNumber evidence="5">6.3.2.2</ecNumber>
    </recommendedName>
    <alternativeName>
        <fullName evidence="5">Gamma-glutamylcysteine synthetase 2</fullName>
        <shortName evidence="5">GCS 2</shortName>
        <shortName evidence="5">Gamma-GCS 2</shortName>
    </alternativeName>
</protein>
<dbReference type="InterPro" id="IPR006336">
    <property type="entry name" value="GCS2"/>
</dbReference>
<dbReference type="NCBIfam" id="NF010041">
    <property type="entry name" value="PRK13517.1-1"/>
    <property type="match status" value="1"/>
</dbReference>
<evidence type="ECO:0000256" key="5">
    <source>
        <dbReference type="HAMAP-Rule" id="MF_01609"/>
    </source>
</evidence>
<dbReference type="Proteomes" id="UP001183794">
    <property type="component" value="Unassembled WGS sequence"/>
</dbReference>